<dbReference type="PANTHER" id="PTHR33284:SF1">
    <property type="entry name" value="RIBOSOMAL PROTEIN L25_GLN-TRNA SYNTHETASE, ANTI-CODON-BINDING DOMAIN-CONTAINING PROTEIN"/>
    <property type="match status" value="1"/>
</dbReference>
<dbReference type="CDD" id="cd00495">
    <property type="entry name" value="Ribosomal_L25_TL5_CTC"/>
    <property type="match status" value="1"/>
</dbReference>
<evidence type="ECO:0000256" key="4">
    <source>
        <dbReference type="ARBA" id="ARBA00023274"/>
    </source>
</evidence>
<dbReference type="InterPro" id="IPR001021">
    <property type="entry name" value="Ribosomal_bL25_long"/>
</dbReference>
<keyword evidence="3 5" id="KW-0689">Ribosomal protein</keyword>
<dbReference type="NCBIfam" id="NF004130">
    <property type="entry name" value="PRK05618.1-5"/>
    <property type="match status" value="1"/>
</dbReference>
<evidence type="ECO:0000256" key="6">
    <source>
        <dbReference type="SAM" id="MobiDB-lite"/>
    </source>
</evidence>
<sequence length="218" mass="23594">MSETSTIPAKQRDRAGKGAARATRREGLVPCIVYGANKEPNMISMDPRVIWKSLESGHFFSTVYTIEVEGGSKEQVLARDVQFHPVTDQPLHVDFVRVSAKTQVHVNVPVVFVNEEDCVGAKEGGIINVIRHELELVCSAGNIPAEIEFDMTKIAIGDTVRISDIELPKGVESAITDRDPVVVNVVPPKTASAEASEDEEDGAEEAAAEEAAEEATEE</sequence>
<dbReference type="InterPro" id="IPR020930">
    <property type="entry name" value="Ribosomal_uL5_bac-type"/>
</dbReference>
<evidence type="ECO:0000259" key="7">
    <source>
        <dbReference type="Pfam" id="PF01386"/>
    </source>
</evidence>
<dbReference type="Pfam" id="PF14693">
    <property type="entry name" value="Ribosomal_TL5_C"/>
    <property type="match status" value="1"/>
</dbReference>
<dbReference type="HAMAP" id="MF_01334">
    <property type="entry name" value="Ribosomal_bL25_CTC"/>
    <property type="match status" value="1"/>
</dbReference>
<dbReference type="GO" id="GO:0006412">
    <property type="term" value="P:translation"/>
    <property type="evidence" value="ECO:0007669"/>
    <property type="project" value="UniProtKB-UniRule"/>
</dbReference>
<dbReference type="Gene3D" id="2.40.240.10">
    <property type="entry name" value="Ribosomal Protein L25, Chain P"/>
    <property type="match status" value="1"/>
</dbReference>
<dbReference type="InterPro" id="IPR020057">
    <property type="entry name" value="Ribosomal_bL25_b-dom"/>
</dbReference>
<dbReference type="NCBIfam" id="NF004612">
    <property type="entry name" value="PRK05943.1"/>
    <property type="match status" value="1"/>
</dbReference>
<comment type="caution">
    <text evidence="9">The sequence shown here is derived from an EMBL/GenBank/DDBJ whole genome shotgun (WGS) entry which is preliminary data.</text>
</comment>
<dbReference type="EMBL" id="QRDW01000001">
    <property type="protein sequence ID" value="RED54291.1"/>
    <property type="molecule type" value="Genomic_DNA"/>
</dbReference>
<dbReference type="InterPro" id="IPR037121">
    <property type="entry name" value="Ribosomal_bL25_C"/>
</dbReference>
<dbReference type="InterPro" id="IPR011035">
    <property type="entry name" value="Ribosomal_bL25/Gln-tRNA_synth"/>
</dbReference>
<keyword evidence="1 5" id="KW-0699">rRNA-binding</keyword>
<dbReference type="GO" id="GO:0008097">
    <property type="term" value="F:5S rRNA binding"/>
    <property type="evidence" value="ECO:0007669"/>
    <property type="project" value="InterPro"/>
</dbReference>
<dbReference type="GO" id="GO:0003735">
    <property type="term" value="F:structural constituent of ribosome"/>
    <property type="evidence" value="ECO:0007669"/>
    <property type="project" value="InterPro"/>
</dbReference>
<evidence type="ECO:0000256" key="2">
    <source>
        <dbReference type="ARBA" id="ARBA00022884"/>
    </source>
</evidence>
<feature type="region of interest" description="Disordered" evidence="6">
    <location>
        <begin position="1"/>
        <end position="22"/>
    </location>
</feature>
<keyword evidence="4 5" id="KW-0687">Ribonucleoprotein</keyword>
<evidence type="ECO:0000313" key="10">
    <source>
        <dbReference type="Proteomes" id="UP000256845"/>
    </source>
</evidence>
<keyword evidence="10" id="KW-1185">Reference proteome</keyword>
<dbReference type="RefSeq" id="WP_115935357.1">
    <property type="nucleotide sequence ID" value="NZ_QRDW01000001.1"/>
</dbReference>
<dbReference type="Proteomes" id="UP000256845">
    <property type="component" value="Unassembled WGS sequence"/>
</dbReference>
<feature type="region of interest" description="Disordered" evidence="6">
    <location>
        <begin position="188"/>
        <end position="218"/>
    </location>
</feature>
<comment type="function">
    <text evidence="5">This is one of the proteins that binds to the 5S RNA in the ribosome where it forms part of the central protuberance.</text>
</comment>
<dbReference type="SUPFAM" id="SSF50715">
    <property type="entry name" value="Ribosomal protein L25-like"/>
    <property type="match status" value="1"/>
</dbReference>
<dbReference type="OrthoDB" id="9806411at2"/>
<keyword evidence="2 5" id="KW-0694">RNA-binding</keyword>
<dbReference type="Pfam" id="PF01386">
    <property type="entry name" value="Ribosomal_L25p"/>
    <property type="match status" value="1"/>
</dbReference>
<accession>A0A3D9HY47</accession>
<gene>
    <name evidence="5" type="primary">rplY</name>
    <name evidence="5" type="synonym">ctc</name>
    <name evidence="9" type="ORF">DFP90_1011094</name>
</gene>
<dbReference type="InterPro" id="IPR029751">
    <property type="entry name" value="Ribosomal_L25_dom"/>
</dbReference>
<feature type="domain" description="Large ribosomal subunit protein bL25 beta" evidence="8">
    <location>
        <begin position="103"/>
        <end position="189"/>
    </location>
</feature>
<name>A0A3D9HY47_9PROT</name>
<evidence type="ECO:0000313" key="9">
    <source>
        <dbReference type="EMBL" id="RED54291.1"/>
    </source>
</evidence>
<organism evidence="9 10">
    <name type="scientific">Aestuariispira insulae</name>
    <dbReference type="NCBI Taxonomy" id="1461337"/>
    <lineage>
        <taxon>Bacteria</taxon>
        <taxon>Pseudomonadati</taxon>
        <taxon>Pseudomonadota</taxon>
        <taxon>Alphaproteobacteria</taxon>
        <taxon>Rhodospirillales</taxon>
        <taxon>Kiloniellaceae</taxon>
        <taxon>Aestuariispira</taxon>
    </lineage>
</organism>
<dbReference type="NCBIfam" id="NF004128">
    <property type="entry name" value="PRK05618.1-2"/>
    <property type="match status" value="1"/>
</dbReference>
<dbReference type="AlphaFoldDB" id="A0A3D9HY47"/>
<dbReference type="Gene3D" id="2.170.120.20">
    <property type="entry name" value="Ribosomal protein L25, beta domain"/>
    <property type="match status" value="1"/>
</dbReference>
<proteinExistence type="inferred from homology"/>
<feature type="compositionally biased region" description="Acidic residues" evidence="6">
    <location>
        <begin position="195"/>
        <end position="218"/>
    </location>
</feature>
<evidence type="ECO:0000259" key="8">
    <source>
        <dbReference type="Pfam" id="PF14693"/>
    </source>
</evidence>
<comment type="similarity">
    <text evidence="5">Belongs to the bacterial ribosomal protein bL25 family. CTC subfamily.</text>
</comment>
<evidence type="ECO:0000256" key="1">
    <source>
        <dbReference type="ARBA" id="ARBA00022730"/>
    </source>
</evidence>
<dbReference type="NCBIfam" id="TIGR00731">
    <property type="entry name" value="bL25_bact_ctc"/>
    <property type="match status" value="1"/>
</dbReference>
<protein>
    <recommendedName>
        <fullName evidence="5">Large ribosomal subunit protein bL25</fullName>
    </recommendedName>
    <alternativeName>
        <fullName evidence="5">General stress protein CTC</fullName>
    </alternativeName>
</protein>
<evidence type="ECO:0000256" key="3">
    <source>
        <dbReference type="ARBA" id="ARBA00022980"/>
    </source>
</evidence>
<dbReference type="GO" id="GO:0022625">
    <property type="term" value="C:cytosolic large ribosomal subunit"/>
    <property type="evidence" value="ECO:0007669"/>
    <property type="project" value="TreeGrafter"/>
</dbReference>
<dbReference type="InterPro" id="IPR020056">
    <property type="entry name" value="Rbsml_bL25/Gln-tRNA_synth_N"/>
</dbReference>
<reference evidence="9 10" key="1">
    <citation type="submission" date="2018-07" db="EMBL/GenBank/DDBJ databases">
        <title>Genomic Encyclopedia of Type Strains, Phase III (KMG-III): the genomes of soil and plant-associated and newly described type strains.</title>
        <authorList>
            <person name="Whitman W."/>
        </authorList>
    </citation>
    <scope>NUCLEOTIDE SEQUENCE [LARGE SCALE GENOMIC DNA]</scope>
    <source>
        <strain evidence="9 10">CECT 8488</strain>
    </source>
</reference>
<comment type="subunit">
    <text evidence="5">Part of the 50S ribosomal subunit; part of the 5S rRNA/L5/L18/L25 subcomplex. Contacts the 5S rRNA. Binds to the 5S rRNA independently of L5 and L18.</text>
</comment>
<dbReference type="PANTHER" id="PTHR33284">
    <property type="entry name" value="RIBOSOMAL PROTEIN L25/GLN-TRNA SYNTHETASE, ANTI-CODON-BINDING DOMAIN-CONTAINING PROTEIN"/>
    <property type="match status" value="1"/>
</dbReference>
<evidence type="ECO:0000256" key="5">
    <source>
        <dbReference type="HAMAP-Rule" id="MF_01334"/>
    </source>
</evidence>
<feature type="domain" description="Large ribosomal subunit protein bL25 L25" evidence="7">
    <location>
        <begin position="9"/>
        <end position="95"/>
    </location>
</feature>